<evidence type="ECO:0000256" key="6">
    <source>
        <dbReference type="SAM" id="SignalP"/>
    </source>
</evidence>
<dbReference type="RefSeq" id="XP_020858747.1">
    <property type="nucleotide sequence ID" value="XM_021003088.1"/>
</dbReference>
<dbReference type="GeneID" id="110219594"/>
<evidence type="ECO:0000256" key="2">
    <source>
        <dbReference type="ARBA" id="ARBA00008813"/>
    </source>
</evidence>
<evidence type="ECO:0000256" key="5">
    <source>
        <dbReference type="ARBA" id="ARBA00022729"/>
    </source>
</evidence>
<dbReference type="PANTHER" id="PTHR48482:SF4">
    <property type="entry name" value="INTERLEUKIN-24"/>
    <property type="match status" value="1"/>
</dbReference>
<dbReference type="AlphaFoldDB" id="A0A6P5LQX5"/>
<dbReference type="RefSeq" id="XP_020858745.1">
    <property type="nucleotide sequence ID" value="XM_021003086.1"/>
</dbReference>
<name>A0A6P5LQX5_PHACI</name>
<dbReference type="GO" id="GO:0005125">
    <property type="term" value="F:cytokine activity"/>
    <property type="evidence" value="ECO:0007669"/>
    <property type="project" value="UniProtKB-KW"/>
</dbReference>
<evidence type="ECO:0000256" key="4">
    <source>
        <dbReference type="ARBA" id="ARBA00022525"/>
    </source>
</evidence>
<evidence type="ECO:0000256" key="3">
    <source>
        <dbReference type="ARBA" id="ARBA00022514"/>
    </source>
</evidence>
<dbReference type="Gene3D" id="1.20.1250.10">
    <property type="match status" value="1"/>
</dbReference>
<comment type="subcellular location">
    <subcellularLocation>
        <location evidence="1">Secreted</location>
    </subcellularLocation>
</comment>
<accession>A0A6P5LQX5</accession>
<keyword evidence="7" id="KW-1185">Reference proteome</keyword>
<comment type="similarity">
    <text evidence="2">Belongs to the IL-10 family.</text>
</comment>
<keyword evidence="4" id="KW-0964">Secreted</keyword>
<dbReference type="Proteomes" id="UP000515140">
    <property type="component" value="Unplaced"/>
</dbReference>
<keyword evidence="5 6" id="KW-0732">Signal</keyword>
<sequence length="180" mass="20998">MQMAVFSSSMFLLIFLWSTELGAEGQEFHFGHCWVQRAILQDLWRAFQSIRSTVQALDNNTDVRLLRQEFLRNASLAEICHLNYSLLNFYLSNVFIKYHTKAEELGILTPFTTLANNFFAILKKLQGCKERGMFSLSESSQRKFQLFQQEFTKLNPEVRLTKALGEVDILLAWMEKAFRP</sequence>
<dbReference type="InterPro" id="IPR009079">
    <property type="entry name" value="4_helix_cytokine-like_core"/>
</dbReference>
<dbReference type="InterPro" id="IPR020443">
    <property type="entry name" value="IL-10/19/20/24/26"/>
</dbReference>
<keyword evidence="3" id="KW-0202">Cytokine</keyword>
<dbReference type="GeneTree" id="ENSGT00950000183124"/>
<feature type="signal peptide" evidence="6">
    <location>
        <begin position="1"/>
        <end position="25"/>
    </location>
</feature>
<dbReference type="Pfam" id="PF14565">
    <property type="entry name" value="IL22"/>
    <property type="match status" value="1"/>
</dbReference>
<dbReference type="CTD" id="11009"/>
<evidence type="ECO:0000313" key="10">
    <source>
        <dbReference type="RefSeq" id="XP_020858746.1"/>
    </source>
</evidence>
<dbReference type="GO" id="GO:0005615">
    <property type="term" value="C:extracellular space"/>
    <property type="evidence" value="ECO:0007669"/>
    <property type="project" value="UniProtKB-KW"/>
</dbReference>
<evidence type="ECO:0000256" key="1">
    <source>
        <dbReference type="ARBA" id="ARBA00004613"/>
    </source>
</evidence>
<dbReference type="KEGG" id="pcw:110219594"/>
<evidence type="ECO:0000313" key="8">
    <source>
        <dbReference type="RefSeq" id="XP_020858744.1"/>
    </source>
</evidence>
<gene>
    <name evidence="8 9 10 11" type="primary">IL24</name>
</gene>
<evidence type="ECO:0000313" key="7">
    <source>
        <dbReference type="Proteomes" id="UP000515140"/>
    </source>
</evidence>
<evidence type="ECO:0000313" key="11">
    <source>
        <dbReference type="RefSeq" id="XP_020858747.1"/>
    </source>
</evidence>
<feature type="chain" id="PRO_5044648492" evidence="6">
    <location>
        <begin position="26"/>
        <end position="180"/>
    </location>
</feature>
<dbReference type="InterPro" id="IPR020444">
    <property type="entry name" value="IL-24"/>
</dbReference>
<organism evidence="7 8">
    <name type="scientific">Phascolarctos cinereus</name>
    <name type="common">Koala</name>
    <dbReference type="NCBI Taxonomy" id="38626"/>
    <lineage>
        <taxon>Eukaryota</taxon>
        <taxon>Metazoa</taxon>
        <taxon>Chordata</taxon>
        <taxon>Craniata</taxon>
        <taxon>Vertebrata</taxon>
        <taxon>Euteleostomi</taxon>
        <taxon>Mammalia</taxon>
        <taxon>Metatheria</taxon>
        <taxon>Diprotodontia</taxon>
        <taxon>Phascolarctidae</taxon>
        <taxon>Phascolarctos</taxon>
    </lineage>
</organism>
<dbReference type="OMA" id="WMGKFYR"/>
<proteinExistence type="inferred from homology"/>
<dbReference type="PRINTS" id="PR01937">
    <property type="entry name" value="INTRLEUKIN24"/>
</dbReference>
<dbReference type="SUPFAM" id="SSF47266">
    <property type="entry name" value="4-helical cytokines"/>
    <property type="match status" value="1"/>
</dbReference>
<reference evidence="8 9" key="1">
    <citation type="submission" date="2025-04" db="UniProtKB">
        <authorList>
            <consortium name="RefSeq"/>
        </authorList>
    </citation>
    <scope>IDENTIFICATION</scope>
    <source>
        <tissue evidence="8 9">Spleen</tissue>
    </source>
</reference>
<dbReference type="RefSeq" id="XP_020858744.1">
    <property type="nucleotide sequence ID" value="XM_021003085.1"/>
</dbReference>
<dbReference type="PANTHER" id="PTHR48482">
    <property type="entry name" value="INTERLEUKIN-19-RELATED"/>
    <property type="match status" value="1"/>
</dbReference>
<dbReference type="RefSeq" id="XP_020858746.1">
    <property type="nucleotide sequence ID" value="XM_021003087.1"/>
</dbReference>
<protein>
    <submittedName>
        <fullName evidence="8 9">Interleukin-24</fullName>
    </submittedName>
</protein>
<dbReference type="InterPro" id="IPR020453">
    <property type="entry name" value="IL-22"/>
</dbReference>
<evidence type="ECO:0000313" key="9">
    <source>
        <dbReference type="RefSeq" id="XP_020858745.1"/>
    </source>
</evidence>